<evidence type="ECO:0000313" key="3">
    <source>
        <dbReference type="EMBL" id="CUH61556.1"/>
    </source>
</evidence>
<accession>A0A0P1FJA0</accession>
<dbReference type="PANTHER" id="PTHR35024:SF4">
    <property type="entry name" value="POLYMER-FORMING CYTOSKELETAL PROTEIN"/>
    <property type="match status" value="1"/>
</dbReference>
<name>A0A0P1FJA0_9RHOB</name>
<proteinExistence type="inferred from homology"/>
<dbReference type="GO" id="GO:0016746">
    <property type="term" value="F:acyltransferase activity"/>
    <property type="evidence" value="ECO:0007669"/>
    <property type="project" value="UniProtKB-KW"/>
</dbReference>
<evidence type="ECO:0000256" key="1">
    <source>
        <dbReference type="ARBA" id="ARBA00044755"/>
    </source>
</evidence>
<keyword evidence="3" id="KW-0808">Transferase</keyword>
<dbReference type="Pfam" id="PF04519">
    <property type="entry name" value="Bactofilin"/>
    <property type="match status" value="1"/>
</dbReference>
<feature type="region of interest" description="Disordered" evidence="2">
    <location>
        <begin position="1"/>
        <end position="20"/>
    </location>
</feature>
<comment type="similarity">
    <text evidence="1">Belongs to the bactofilin family.</text>
</comment>
<reference evidence="3 4" key="1">
    <citation type="submission" date="2015-09" db="EMBL/GenBank/DDBJ databases">
        <authorList>
            <consortium name="Swine Surveillance"/>
        </authorList>
    </citation>
    <scope>NUCLEOTIDE SEQUENCE [LARGE SCALE GENOMIC DNA]</scope>
    <source>
        <strain evidence="3 4">CECT 5294</strain>
    </source>
</reference>
<dbReference type="Proteomes" id="UP000051298">
    <property type="component" value="Unassembled WGS sequence"/>
</dbReference>
<protein>
    <submittedName>
        <fullName evidence="3">Putative acyltransferase</fullName>
    </submittedName>
</protein>
<organism evidence="3 4">
    <name type="scientific">Thalassobacter stenotrophicus</name>
    <dbReference type="NCBI Taxonomy" id="266809"/>
    <lineage>
        <taxon>Bacteria</taxon>
        <taxon>Pseudomonadati</taxon>
        <taxon>Pseudomonadota</taxon>
        <taxon>Alphaproteobacteria</taxon>
        <taxon>Rhodobacterales</taxon>
        <taxon>Roseobacteraceae</taxon>
        <taxon>Thalassobacter</taxon>
    </lineage>
</organism>
<dbReference type="RefSeq" id="WP_058124244.1">
    <property type="nucleotide sequence ID" value="NZ_CYRX01000032.1"/>
</dbReference>
<feature type="compositionally biased region" description="Polar residues" evidence="2">
    <location>
        <begin position="1"/>
        <end position="15"/>
    </location>
</feature>
<evidence type="ECO:0000256" key="2">
    <source>
        <dbReference type="SAM" id="MobiDB-lite"/>
    </source>
</evidence>
<dbReference type="PANTHER" id="PTHR35024">
    <property type="entry name" value="HYPOTHETICAL CYTOSOLIC PROTEIN"/>
    <property type="match status" value="1"/>
</dbReference>
<keyword evidence="3" id="KW-0012">Acyltransferase</keyword>
<gene>
    <name evidence="3" type="ORF">THS5294_02867</name>
</gene>
<evidence type="ECO:0000313" key="4">
    <source>
        <dbReference type="Proteomes" id="UP000051298"/>
    </source>
</evidence>
<dbReference type="InterPro" id="IPR007607">
    <property type="entry name" value="BacA/B"/>
</dbReference>
<dbReference type="EMBL" id="CYRX01000032">
    <property type="protein sequence ID" value="CUH61556.1"/>
    <property type="molecule type" value="Genomic_DNA"/>
</dbReference>
<sequence length="125" mass="13265">MADYKTSSSPSAPSQTERKRSIFADDLRIEGNITCEGILEFGGQLTGDLTADAVVLTPTARVKGSVRARQLTIEGKLEGDVTAMHVSIKTGARVMASVAYDRLDIASGAQVEGAYSRVDAGKFKL</sequence>
<dbReference type="AlphaFoldDB" id="A0A0P1FJA0"/>